<dbReference type="PANTHER" id="PTHR31218">
    <property type="entry name" value="WAT1-RELATED PROTEIN"/>
    <property type="match status" value="1"/>
</dbReference>
<feature type="transmembrane region" description="Helical" evidence="6">
    <location>
        <begin position="182"/>
        <end position="202"/>
    </location>
</feature>
<dbReference type="InterPro" id="IPR037185">
    <property type="entry name" value="EmrE-like"/>
</dbReference>
<feature type="domain" description="EamA" evidence="8">
    <location>
        <begin position="9"/>
        <end position="148"/>
    </location>
</feature>
<reference evidence="9" key="2">
    <citation type="journal article" date="2024" name="Plant">
        <title>Genomic evolution and insights into agronomic trait innovations of Sesamum species.</title>
        <authorList>
            <person name="Miao H."/>
            <person name="Wang L."/>
            <person name="Qu L."/>
            <person name="Liu H."/>
            <person name="Sun Y."/>
            <person name="Le M."/>
            <person name="Wang Q."/>
            <person name="Wei S."/>
            <person name="Zheng Y."/>
            <person name="Lin W."/>
            <person name="Duan Y."/>
            <person name="Cao H."/>
            <person name="Xiong S."/>
            <person name="Wang X."/>
            <person name="Wei L."/>
            <person name="Li C."/>
            <person name="Ma Q."/>
            <person name="Ju M."/>
            <person name="Zhao R."/>
            <person name="Li G."/>
            <person name="Mu C."/>
            <person name="Tian Q."/>
            <person name="Mei H."/>
            <person name="Zhang T."/>
            <person name="Gao T."/>
            <person name="Zhang H."/>
        </authorList>
    </citation>
    <scope>NUCLEOTIDE SEQUENCE</scope>
    <source>
        <strain evidence="9">3651</strain>
    </source>
</reference>
<feature type="transmembrane region" description="Helical" evidence="6">
    <location>
        <begin position="38"/>
        <end position="58"/>
    </location>
</feature>
<dbReference type="GO" id="GO:0016020">
    <property type="term" value="C:membrane"/>
    <property type="evidence" value="ECO:0007669"/>
    <property type="project" value="UniProtKB-SubCell"/>
</dbReference>
<keyword evidence="3 6" id="KW-0812">Transmembrane</keyword>
<feature type="region of interest" description="Disordered" evidence="7">
    <location>
        <begin position="342"/>
        <end position="365"/>
    </location>
</feature>
<comment type="subcellular location">
    <subcellularLocation>
        <location evidence="1 6">Membrane</location>
        <topology evidence="1 6">Multi-pass membrane protein</topology>
    </subcellularLocation>
</comment>
<comment type="caution">
    <text evidence="9">The sequence shown here is derived from an EMBL/GenBank/DDBJ whole genome shotgun (WGS) entry which is preliminary data.</text>
</comment>
<protein>
    <recommendedName>
        <fullName evidence="6">WAT1-related protein</fullName>
    </recommendedName>
</protein>
<dbReference type="SUPFAM" id="SSF103481">
    <property type="entry name" value="Multidrug resistance efflux transporter EmrE"/>
    <property type="match status" value="2"/>
</dbReference>
<organism evidence="9 10">
    <name type="scientific">Sesamum alatum</name>
    <dbReference type="NCBI Taxonomy" id="300844"/>
    <lineage>
        <taxon>Eukaryota</taxon>
        <taxon>Viridiplantae</taxon>
        <taxon>Streptophyta</taxon>
        <taxon>Embryophyta</taxon>
        <taxon>Tracheophyta</taxon>
        <taxon>Spermatophyta</taxon>
        <taxon>Magnoliopsida</taxon>
        <taxon>eudicotyledons</taxon>
        <taxon>Gunneridae</taxon>
        <taxon>Pentapetalae</taxon>
        <taxon>asterids</taxon>
        <taxon>lamiids</taxon>
        <taxon>Lamiales</taxon>
        <taxon>Pedaliaceae</taxon>
        <taxon>Sesamum</taxon>
    </lineage>
</organism>
<evidence type="ECO:0000256" key="3">
    <source>
        <dbReference type="ARBA" id="ARBA00022692"/>
    </source>
</evidence>
<feature type="transmembrane region" description="Helical" evidence="6">
    <location>
        <begin position="131"/>
        <end position="151"/>
    </location>
</feature>
<feature type="transmembrane region" description="Helical" evidence="6">
    <location>
        <begin position="278"/>
        <end position="299"/>
    </location>
</feature>
<evidence type="ECO:0000256" key="6">
    <source>
        <dbReference type="RuleBase" id="RU363077"/>
    </source>
</evidence>
<evidence type="ECO:0000256" key="7">
    <source>
        <dbReference type="SAM" id="MobiDB-lite"/>
    </source>
</evidence>
<evidence type="ECO:0000313" key="9">
    <source>
        <dbReference type="EMBL" id="KAK4429544.1"/>
    </source>
</evidence>
<sequence length="365" mass="40002">MGMQKHMPLIAMLFAQFIYAAMFMLSKAAISSGIKPSVFVVYRQALAALVLAPFAYFFERKKSPPLTWSLACKIFIVATLGLTMTQNLHYIGLNYVSATFATAVSNTVPVMVFIIAVLLRIEKVGLSERHGWGKVVGTAVGLCGAMIYTFYKGPPLDLHHSHRNEAPAPAASFSKTHTKQEWIKGSLIMIASNLTWALWLIMQNPILKSYPARLRLTTLQCGFCCLTTAIYGAIVERNIESWKLGWNLNLFAIAYCGIVVTGISYTLLVWVVEKRGPVFPAIFSPLPLLITAIFSAIFFHETLRLGSVLGGVLLVGGLGSNIKIEICEKSINKFYDTDLDPVPAGKRPNPPTDGAQNKDLVSPSA</sequence>
<name>A0AAE2CPL9_9LAMI</name>
<keyword evidence="10" id="KW-1185">Reference proteome</keyword>
<dbReference type="AlphaFoldDB" id="A0AAE2CPL9"/>
<reference evidence="9" key="1">
    <citation type="submission" date="2020-06" db="EMBL/GenBank/DDBJ databases">
        <authorList>
            <person name="Li T."/>
            <person name="Hu X."/>
            <person name="Zhang T."/>
            <person name="Song X."/>
            <person name="Zhang H."/>
            <person name="Dai N."/>
            <person name="Sheng W."/>
            <person name="Hou X."/>
            <person name="Wei L."/>
        </authorList>
    </citation>
    <scope>NUCLEOTIDE SEQUENCE</scope>
    <source>
        <strain evidence="9">3651</strain>
        <tissue evidence="9">Leaf</tissue>
    </source>
</reference>
<feature type="transmembrane region" description="Helical" evidence="6">
    <location>
        <begin position="95"/>
        <end position="119"/>
    </location>
</feature>
<keyword evidence="5 6" id="KW-0472">Membrane</keyword>
<dbReference type="Pfam" id="PF00892">
    <property type="entry name" value="EamA"/>
    <property type="match status" value="2"/>
</dbReference>
<keyword evidence="4 6" id="KW-1133">Transmembrane helix</keyword>
<evidence type="ECO:0000256" key="4">
    <source>
        <dbReference type="ARBA" id="ARBA00022989"/>
    </source>
</evidence>
<evidence type="ECO:0000259" key="8">
    <source>
        <dbReference type="Pfam" id="PF00892"/>
    </source>
</evidence>
<evidence type="ECO:0000256" key="1">
    <source>
        <dbReference type="ARBA" id="ARBA00004141"/>
    </source>
</evidence>
<dbReference type="EMBL" id="JACGWO010000004">
    <property type="protein sequence ID" value="KAK4429544.1"/>
    <property type="molecule type" value="Genomic_DNA"/>
</dbReference>
<feature type="transmembrane region" description="Helical" evidence="6">
    <location>
        <begin position="246"/>
        <end position="271"/>
    </location>
</feature>
<feature type="transmembrane region" description="Helical" evidence="6">
    <location>
        <begin position="214"/>
        <end position="234"/>
    </location>
</feature>
<feature type="domain" description="EamA" evidence="8">
    <location>
        <begin position="184"/>
        <end position="318"/>
    </location>
</feature>
<feature type="transmembrane region" description="Helical" evidence="6">
    <location>
        <begin position="70"/>
        <end position="89"/>
    </location>
</feature>
<gene>
    <name evidence="9" type="ORF">Salat_1255000</name>
</gene>
<comment type="similarity">
    <text evidence="2 6">Belongs to the drug/metabolite transporter (DMT) superfamily. Plant drug/metabolite exporter (P-DME) (TC 2.A.7.4) family.</text>
</comment>
<evidence type="ECO:0000256" key="5">
    <source>
        <dbReference type="ARBA" id="ARBA00023136"/>
    </source>
</evidence>
<proteinExistence type="inferred from homology"/>
<dbReference type="Proteomes" id="UP001293254">
    <property type="component" value="Unassembled WGS sequence"/>
</dbReference>
<accession>A0AAE2CPL9</accession>
<dbReference type="InterPro" id="IPR030184">
    <property type="entry name" value="WAT1-related"/>
</dbReference>
<dbReference type="InterPro" id="IPR000620">
    <property type="entry name" value="EamA_dom"/>
</dbReference>
<evidence type="ECO:0000313" key="10">
    <source>
        <dbReference type="Proteomes" id="UP001293254"/>
    </source>
</evidence>
<evidence type="ECO:0000256" key="2">
    <source>
        <dbReference type="ARBA" id="ARBA00007635"/>
    </source>
</evidence>
<dbReference type="GO" id="GO:0022857">
    <property type="term" value="F:transmembrane transporter activity"/>
    <property type="evidence" value="ECO:0007669"/>
    <property type="project" value="InterPro"/>
</dbReference>
<feature type="transmembrane region" description="Helical" evidence="6">
    <location>
        <begin position="305"/>
        <end position="324"/>
    </location>
</feature>